<proteinExistence type="predicted"/>
<keyword evidence="3" id="KW-1185">Reference proteome</keyword>
<accession>A0ABT1VX88</accession>
<evidence type="ECO:0000313" key="2">
    <source>
        <dbReference type="EMBL" id="MCQ8240800.1"/>
    </source>
</evidence>
<evidence type="ECO:0000256" key="1">
    <source>
        <dbReference type="SAM" id="MobiDB-lite"/>
    </source>
</evidence>
<reference evidence="2 3" key="1">
    <citation type="submission" date="2022-06" db="EMBL/GenBank/DDBJ databases">
        <title>Rhizosaccharibacter gen. nov. sp. nov. KSS12, endophytic bacteria isolated from sugarcane.</title>
        <authorList>
            <person name="Pitiwittayakul N."/>
        </authorList>
    </citation>
    <scope>NUCLEOTIDE SEQUENCE [LARGE SCALE GENOMIC DNA]</scope>
    <source>
        <strain evidence="2 3">KSS12</strain>
    </source>
</reference>
<organism evidence="2 3">
    <name type="scientific">Rhizosaccharibacter radicis</name>
    <dbReference type="NCBI Taxonomy" id="2782605"/>
    <lineage>
        <taxon>Bacteria</taxon>
        <taxon>Pseudomonadati</taxon>
        <taxon>Pseudomonadota</taxon>
        <taxon>Alphaproteobacteria</taxon>
        <taxon>Acetobacterales</taxon>
        <taxon>Acetobacteraceae</taxon>
        <taxon>Rhizosaccharibacter</taxon>
    </lineage>
</organism>
<comment type="caution">
    <text evidence="2">The sequence shown here is derived from an EMBL/GenBank/DDBJ whole genome shotgun (WGS) entry which is preliminary data.</text>
</comment>
<name>A0ABT1VX88_9PROT</name>
<dbReference type="Proteomes" id="UP001524547">
    <property type="component" value="Unassembled WGS sequence"/>
</dbReference>
<dbReference type="Pfam" id="PF13704">
    <property type="entry name" value="Glyco_tranf_2_4"/>
    <property type="match status" value="1"/>
</dbReference>
<dbReference type="EMBL" id="JAMZEJ010000004">
    <property type="protein sequence ID" value="MCQ8240800.1"/>
    <property type="molecule type" value="Genomic_DNA"/>
</dbReference>
<protein>
    <submittedName>
        <fullName evidence="2">Glycosyltransferase family 2 protein</fullName>
    </submittedName>
</protein>
<evidence type="ECO:0000313" key="3">
    <source>
        <dbReference type="Proteomes" id="UP001524547"/>
    </source>
</evidence>
<feature type="region of interest" description="Disordered" evidence="1">
    <location>
        <begin position="40"/>
        <end position="59"/>
    </location>
</feature>
<dbReference type="RefSeq" id="WP_422919534.1">
    <property type="nucleotide sequence ID" value="NZ_JAMZEJ010000004.1"/>
</dbReference>
<gene>
    <name evidence="2" type="ORF">NFI88_08115</name>
</gene>
<sequence length="318" mass="35369">MSSRLAAVTMVYNEARLLPAWLGHYGSQLGAPHCFVLDHGSDDGSTGPDRPGLRPGEGSVIRIPRSPMDDDRRAASVSQLCASLLNWYDAVIYTDVDELLLADPALHPDLPTFAASLPDDAVVTAFGLDVVHDPVEEPAIDWNRPVLAQRKWLRFSSAMCKPALIRRPVRWVPGFHCLALSEEDRTPRFGPLFLLHLRYADLPTGLERLRRTREQPWASADAGQHQRMADANWEAMVRGMAALPRRAPDLMPDDPTVEHWCQMVLASQAGREGQTYAIDLHLSGDELWRMPERFRRPLSGGAFRPGIRNPGGGIGFVF</sequence>